<dbReference type="AlphaFoldDB" id="A0A0R3TMA3"/>
<dbReference type="WBParaSite" id="HNAJ_0000843201-mRNA-1">
    <property type="protein sequence ID" value="HNAJ_0000843201-mRNA-1"/>
    <property type="gene ID" value="HNAJ_0000843201"/>
</dbReference>
<dbReference type="CDD" id="cd00063">
    <property type="entry name" value="FN3"/>
    <property type="match status" value="3"/>
</dbReference>
<dbReference type="EMBL" id="UZAE01012289">
    <property type="protein sequence ID" value="VDO04381.1"/>
    <property type="molecule type" value="Genomic_DNA"/>
</dbReference>
<sequence length="293" mass="33309">SIPPPHKATNYRPRNFKIRRVGKNRANLTWKEVTSPSAEVIGYLVYFQEDLLSWKCFAIRKPYFFLPFTKTILKGTIATMYAPHIDKTTVYSGDRSELLAIEKSNRTKAPPPQNVKLQQVGDNLALLSWDEVTSPGEQVIAYMVLYKEGNKKWNKHRATVREFDLLLGDEMLVAQVAAIHKWFNAKAPPPQNVELQQVGDNLARISWDEVTATGVTVLGYLVSYKDGNSKWKDRMSSAGEYDLPFENETFVAQVAAFHTSSYGQWSNILGEKSNLIGIQKAHLRMFINLILRT</sequence>
<dbReference type="Proteomes" id="UP000278807">
    <property type="component" value="Unassembled WGS sequence"/>
</dbReference>
<dbReference type="InterPro" id="IPR003961">
    <property type="entry name" value="FN3_dom"/>
</dbReference>
<proteinExistence type="predicted"/>
<organism evidence="4">
    <name type="scientific">Rodentolepis nana</name>
    <name type="common">Dwarf tapeworm</name>
    <name type="synonym">Hymenolepis nana</name>
    <dbReference type="NCBI Taxonomy" id="102285"/>
    <lineage>
        <taxon>Eukaryota</taxon>
        <taxon>Metazoa</taxon>
        <taxon>Spiralia</taxon>
        <taxon>Lophotrochozoa</taxon>
        <taxon>Platyhelminthes</taxon>
        <taxon>Cestoda</taxon>
        <taxon>Eucestoda</taxon>
        <taxon>Cyclophyllidea</taxon>
        <taxon>Hymenolepididae</taxon>
        <taxon>Rodentolepis</taxon>
    </lineage>
</organism>
<evidence type="ECO:0000259" key="1">
    <source>
        <dbReference type="PROSITE" id="PS50853"/>
    </source>
</evidence>
<feature type="domain" description="Fibronectin type-III" evidence="1">
    <location>
        <begin position="189"/>
        <end position="276"/>
    </location>
</feature>
<gene>
    <name evidence="2" type="ORF">HNAJ_LOCUS8428</name>
</gene>
<evidence type="ECO:0000313" key="4">
    <source>
        <dbReference type="WBParaSite" id="HNAJ_0000843201-mRNA-1"/>
    </source>
</evidence>
<reference evidence="2 3" key="2">
    <citation type="submission" date="2018-11" db="EMBL/GenBank/DDBJ databases">
        <authorList>
            <consortium name="Pathogen Informatics"/>
        </authorList>
    </citation>
    <scope>NUCLEOTIDE SEQUENCE [LARGE SCALE GENOMIC DNA]</scope>
</reference>
<dbReference type="InterPro" id="IPR013783">
    <property type="entry name" value="Ig-like_fold"/>
</dbReference>
<dbReference type="SUPFAM" id="SSF49265">
    <property type="entry name" value="Fibronectin type III"/>
    <property type="match status" value="2"/>
</dbReference>
<dbReference type="InterPro" id="IPR036116">
    <property type="entry name" value="FN3_sf"/>
</dbReference>
<dbReference type="Gene3D" id="2.60.40.10">
    <property type="entry name" value="Immunoglobulins"/>
    <property type="match status" value="2"/>
</dbReference>
<dbReference type="PROSITE" id="PS50853">
    <property type="entry name" value="FN3"/>
    <property type="match status" value="1"/>
</dbReference>
<reference evidence="4" key="1">
    <citation type="submission" date="2017-02" db="UniProtKB">
        <authorList>
            <consortium name="WormBaseParasite"/>
        </authorList>
    </citation>
    <scope>IDENTIFICATION</scope>
</reference>
<accession>A0A0R3TMA3</accession>
<protein>
    <submittedName>
        <fullName evidence="4">Fibronectin type-III domain-containing protein</fullName>
    </submittedName>
</protein>
<dbReference type="OrthoDB" id="6418794at2759"/>
<keyword evidence="3" id="KW-1185">Reference proteome</keyword>
<name>A0A0R3TMA3_RODNA</name>
<evidence type="ECO:0000313" key="2">
    <source>
        <dbReference type="EMBL" id="VDO04381.1"/>
    </source>
</evidence>
<evidence type="ECO:0000313" key="3">
    <source>
        <dbReference type="Proteomes" id="UP000278807"/>
    </source>
</evidence>